<keyword evidence="4 8" id="KW-0067">ATP-binding</keyword>
<evidence type="ECO:0000256" key="4">
    <source>
        <dbReference type="ARBA" id="ARBA00022840"/>
    </source>
</evidence>
<dbReference type="EMBL" id="BAABFB010000024">
    <property type="protein sequence ID" value="GAA4475028.1"/>
    <property type="molecule type" value="Genomic_DNA"/>
</dbReference>
<dbReference type="InterPro" id="IPR052156">
    <property type="entry name" value="BCAA_Transport_ATP-bd_LivF"/>
</dbReference>
<organism evidence="8 9">
    <name type="scientific">Rhodococcus olei</name>
    <dbReference type="NCBI Taxonomy" id="2161675"/>
    <lineage>
        <taxon>Bacteria</taxon>
        <taxon>Bacillati</taxon>
        <taxon>Actinomycetota</taxon>
        <taxon>Actinomycetes</taxon>
        <taxon>Mycobacteriales</taxon>
        <taxon>Nocardiaceae</taxon>
        <taxon>Rhodococcus</taxon>
    </lineage>
</organism>
<evidence type="ECO:0000256" key="6">
    <source>
        <dbReference type="SAM" id="MobiDB-lite"/>
    </source>
</evidence>
<comment type="similarity">
    <text evidence="1">Belongs to the ABC transporter superfamily.</text>
</comment>
<evidence type="ECO:0000259" key="7">
    <source>
        <dbReference type="PROSITE" id="PS50893"/>
    </source>
</evidence>
<accession>A0ABP8NVH9</accession>
<dbReference type="SMART" id="SM00382">
    <property type="entry name" value="AAA"/>
    <property type="match status" value="1"/>
</dbReference>
<dbReference type="Pfam" id="PF00005">
    <property type="entry name" value="ABC_tran"/>
    <property type="match status" value="1"/>
</dbReference>
<feature type="compositionally biased region" description="Polar residues" evidence="6">
    <location>
        <begin position="231"/>
        <end position="245"/>
    </location>
</feature>
<proteinExistence type="inferred from homology"/>
<dbReference type="CDD" id="cd03224">
    <property type="entry name" value="ABC_TM1139_LivF_branched"/>
    <property type="match status" value="1"/>
</dbReference>
<evidence type="ECO:0000313" key="8">
    <source>
        <dbReference type="EMBL" id="GAA4475028.1"/>
    </source>
</evidence>
<dbReference type="PANTHER" id="PTHR43820">
    <property type="entry name" value="HIGH-AFFINITY BRANCHED-CHAIN AMINO ACID TRANSPORT ATP-BINDING PROTEIN LIVF"/>
    <property type="match status" value="1"/>
</dbReference>
<dbReference type="InterPro" id="IPR017871">
    <property type="entry name" value="ABC_transporter-like_CS"/>
</dbReference>
<keyword evidence="2" id="KW-0813">Transport</keyword>
<keyword evidence="3" id="KW-0547">Nucleotide-binding</keyword>
<dbReference type="PROSITE" id="PS50893">
    <property type="entry name" value="ABC_TRANSPORTER_2"/>
    <property type="match status" value="1"/>
</dbReference>
<name>A0ABP8NVH9_9NOCA</name>
<evidence type="ECO:0000256" key="1">
    <source>
        <dbReference type="ARBA" id="ARBA00005417"/>
    </source>
</evidence>
<evidence type="ECO:0000256" key="3">
    <source>
        <dbReference type="ARBA" id="ARBA00022741"/>
    </source>
</evidence>
<dbReference type="RefSeq" id="WP_345342838.1">
    <property type="nucleotide sequence ID" value="NZ_BAABFB010000024.1"/>
</dbReference>
<protein>
    <submittedName>
        <fullName evidence="8">ABC transporter ATP-binding protein</fullName>
    </submittedName>
</protein>
<evidence type="ECO:0000256" key="2">
    <source>
        <dbReference type="ARBA" id="ARBA00022448"/>
    </source>
</evidence>
<sequence length="253" mass="27083">MSAALQIEELSVRYGDSVAVDQVSLTMQPGECLAILGANGAGKSSLAAAIARVVTSTTGSIIIDGQEVSAWSAHRLVRSGVAYLPEQRAIFPGLLVEENLRLAVRRMTRDHRRSAIEDAFDLFPVLRDRREQTAATLSGGEQQMLALASALVTHPKLLVCDELSLGLAPVIVDIVYGALNRAREAGLTIVLIEQYVDKALGIADNALIMRRGRQVWAGAADAARDTVAQQYLGSTPETDSSSGTHPQKEVESH</sequence>
<keyword evidence="9" id="KW-1185">Reference proteome</keyword>
<dbReference type="Gene3D" id="3.40.50.300">
    <property type="entry name" value="P-loop containing nucleotide triphosphate hydrolases"/>
    <property type="match status" value="1"/>
</dbReference>
<comment type="caution">
    <text evidence="8">The sequence shown here is derived from an EMBL/GenBank/DDBJ whole genome shotgun (WGS) entry which is preliminary data.</text>
</comment>
<reference evidence="9" key="1">
    <citation type="journal article" date="2019" name="Int. J. Syst. Evol. Microbiol.">
        <title>The Global Catalogue of Microorganisms (GCM) 10K type strain sequencing project: providing services to taxonomists for standard genome sequencing and annotation.</title>
        <authorList>
            <consortium name="The Broad Institute Genomics Platform"/>
            <consortium name="The Broad Institute Genome Sequencing Center for Infectious Disease"/>
            <person name="Wu L."/>
            <person name="Ma J."/>
        </authorList>
    </citation>
    <scope>NUCLEOTIDE SEQUENCE [LARGE SCALE GENOMIC DNA]</scope>
    <source>
        <strain evidence="9">JCM 32206</strain>
    </source>
</reference>
<evidence type="ECO:0000313" key="9">
    <source>
        <dbReference type="Proteomes" id="UP001501183"/>
    </source>
</evidence>
<dbReference type="PROSITE" id="PS00211">
    <property type="entry name" value="ABC_TRANSPORTER_1"/>
    <property type="match status" value="1"/>
</dbReference>
<dbReference type="GO" id="GO:0005524">
    <property type="term" value="F:ATP binding"/>
    <property type="evidence" value="ECO:0007669"/>
    <property type="project" value="UniProtKB-KW"/>
</dbReference>
<keyword evidence="5" id="KW-0029">Amino-acid transport</keyword>
<dbReference type="PANTHER" id="PTHR43820:SF4">
    <property type="entry name" value="HIGH-AFFINITY BRANCHED-CHAIN AMINO ACID TRANSPORT ATP-BINDING PROTEIN LIVF"/>
    <property type="match status" value="1"/>
</dbReference>
<dbReference type="SUPFAM" id="SSF52540">
    <property type="entry name" value="P-loop containing nucleoside triphosphate hydrolases"/>
    <property type="match status" value="1"/>
</dbReference>
<evidence type="ECO:0000256" key="5">
    <source>
        <dbReference type="ARBA" id="ARBA00022970"/>
    </source>
</evidence>
<gene>
    <name evidence="8" type="ORF">GCM10023094_11710</name>
</gene>
<feature type="region of interest" description="Disordered" evidence="6">
    <location>
        <begin position="230"/>
        <end position="253"/>
    </location>
</feature>
<dbReference type="InterPro" id="IPR003439">
    <property type="entry name" value="ABC_transporter-like_ATP-bd"/>
</dbReference>
<dbReference type="InterPro" id="IPR003593">
    <property type="entry name" value="AAA+_ATPase"/>
</dbReference>
<dbReference type="InterPro" id="IPR027417">
    <property type="entry name" value="P-loop_NTPase"/>
</dbReference>
<feature type="domain" description="ABC transporter" evidence="7">
    <location>
        <begin position="5"/>
        <end position="236"/>
    </location>
</feature>
<dbReference type="Proteomes" id="UP001501183">
    <property type="component" value="Unassembled WGS sequence"/>
</dbReference>